<dbReference type="EMBL" id="BEXD01001504">
    <property type="protein sequence ID" value="GBB94425.1"/>
    <property type="molecule type" value="Genomic_DNA"/>
</dbReference>
<protein>
    <submittedName>
        <fullName evidence="1">Uncharacterized protein</fullName>
    </submittedName>
</protein>
<name>A0A2Z6QXY1_9GLOM</name>
<comment type="caution">
    <text evidence="1">The sequence shown here is derived from an EMBL/GenBank/DDBJ whole genome shotgun (WGS) entry which is preliminary data.</text>
</comment>
<reference evidence="1 2" key="1">
    <citation type="submission" date="2017-11" db="EMBL/GenBank/DDBJ databases">
        <title>The genome of Rhizophagus clarus HR1 reveals common genetic basis of auxotrophy among arbuscular mycorrhizal fungi.</title>
        <authorList>
            <person name="Kobayashi Y."/>
        </authorList>
    </citation>
    <scope>NUCLEOTIDE SEQUENCE [LARGE SCALE GENOMIC DNA]</scope>
    <source>
        <strain evidence="1 2">HR1</strain>
    </source>
</reference>
<accession>A0A2Z6QXY1</accession>
<keyword evidence="2" id="KW-1185">Reference proteome</keyword>
<gene>
    <name evidence="1" type="ORF">RclHR1_23510005</name>
</gene>
<evidence type="ECO:0000313" key="1">
    <source>
        <dbReference type="EMBL" id="GBB94425.1"/>
    </source>
</evidence>
<organism evidence="1 2">
    <name type="scientific">Rhizophagus clarus</name>
    <dbReference type="NCBI Taxonomy" id="94130"/>
    <lineage>
        <taxon>Eukaryota</taxon>
        <taxon>Fungi</taxon>
        <taxon>Fungi incertae sedis</taxon>
        <taxon>Mucoromycota</taxon>
        <taxon>Glomeromycotina</taxon>
        <taxon>Glomeromycetes</taxon>
        <taxon>Glomerales</taxon>
        <taxon>Glomeraceae</taxon>
        <taxon>Rhizophagus</taxon>
    </lineage>
</organism>
<dbReference type="AlphaFoldDB" id="A0A2Z6QXY1"/>
<proteinExistence type="predicted"/>
<sequence length="105" mass="12260">MNESEPTINHWQGVQDIIKNVRTFIIRKRSNLIIKNLHVALRINPIFVENSQLLIDTLRSDDWDLLRNAISKSHSPCIRIAYSHPVNAKRINSIDNRYGPDFLWA</sequence>
<dbReference type="Proteomes" id="UP000247702">
    <property type="component" value="Unassembled WGS sequence"/>
</dbReference>
<evidence type="ECO:0000313" key="2">
    <source>
        <dbReference type="Proteomes" id="UP000247702"/>
    </source>
</evidence>